<accession>A0A2U1T5C8</accession>
<name>A0A2U1T5C8_9CORY</name>
<dbReference type="AlphaFoldDB" id="A0A2U1T5C8"/>
<sequence>MPRVLIDEKGNATVATAGIISALCALLLALGGAAKLLVDERQAQLAADMAAVAGAYAHVTGENACAVAEDFARHNHAQLSACEIVEEVGDVLVTATVGMREAQARAGPL</sequence>
<evidence type="ECO:0000256" key="1">
    <source>
        <dbReference type="SAM" id="Phobius"/>
    </source>
</evidence>
<evidence type="ECO:0000313" key="3">
    <source>
        <dbReference type="Proteomes" id="UP000244989"/>
    </source>
</evidence>
<reference evidence="3" key="1">
    <citation type="submission" date="2018-04" db="EMBL/GenBank/DDBJ databases">
        <authorList>
            <person name="Liu S."/>
            <person name="Wang Z."/>
            <person name="Li J."/>
        </authorList>
    </citation>
    <scope>NUCLEOTIDE SEQUENCE [LARGE SCALE GENOMIC DNA]</scope>
    <source>
        <strain evidence="3">2189</strain>
    </source>
</reference>
<feature type="transmembrane region" description="Helical" evidence="1">
    <location>
        <begin position="12"/>
        <end position="34"/>
    </location>
</feature>
<dbReference type="KEGG" id="cyz:C3B44_01035"/>
<dbReference type="InterPro" id="IPR021202">
    <property type="entry name" value="Rv3654c-like"/>
</dbReference>
<keyword evidence="1" id="KW-0812">Transmembrane</keyword>
<organism evidence="2 3">
    <name type="scientific">Corynebacterium yudongzhengii</name>
    <dbReference type="NCBI Taxonomy" id="2080740"/>
    <lineage>
        <taxon>Bacteria</taxon>
        <taxon>Bacillati</taxon>
        <taxon>Actinomycetota</taxon>
        <taxon>Actinomycetes</taxon>
        <taxon>Mycobacteriales</taxon>
        <taxon>Corynebacteriaceae</taxon>
        <taxon>Corynebacterium</taxon>
    </lineage>
</organism>
<protein>
    <submittedName>
        <fullName evidence="2">TadE-like protein</fullName>
    </submittedName>
</protein>
<dbReference type="RefSeq" id="WP_108430724.1">
    <property type="nucleotide sequence ID" value="NZ_CP026947.1"/>
</dbReference>
<keyword evidence="1" id="KW-0472">Membrane</keyword>
<gene>
    <name evidence="2" type="ORF">DF222_08495</name>
</gene>
<evidence type="ECO:0000313" key="2">
    <source>
        <dbReference type="EMBL" id="PWC01209.1"/>
    </source>
</evidence>
<proteinExistence type="predicted"/>
<dbReference type="NCBIfam" id="TIGR03816">
    <property type="entry name" value="tadE_like_DECH"/>
    <property type="match status" value="1"/>
</dbReference>
<dbReference type="Proteomes" id="UP000244989">
    <property type="component" value="Unassembled WGS sequence"/>
</dbReference>
<keyword evidence="1" id="KW-1133">Transmembrane helix</keyword>
<dbReference type="EMBL" id="QEEZ01000016">
    <property type="protein sequence ID" value="PWC01209.1"/>
    <property type="molecule type" value="Genomic_DNA"/>
</dbReference>
<comment type="caution">
    <text evidence="2">The sequence shown here is derived from an EMBL/GenBank/DDBJ whole genome shotgun (WGS) entry which is preliminary data.</text>
</comment>
<keyword evidence="3" id="KW-1185">Reference proteome</keyword>